<accession>A0A6J4KCC4</accession>
<dbReference type="AlphaFoldDB" id="A0A6J4KCC4"/>
<reference evidence="3" key="1">
    <citation type="submission" date="2020-02" db="EMBL/GenBank/DDBJ databases">
        <authorList>
            <person name="Meier V. D."/>
        </authorList>
    </citation>
    <scope>NUCLEOTIDE SEQUENCE</scope>
    <source>
        <strain evidence="3">AVDCRST_MAG93</strain>
    </source>
</reference>
<name>A0A6J4KCC4_9CHLR</name>
<dbReference type="InterPro" id="IPR019945">
    <property type="entry name" value="F420_G6P_DH-rel"/>
</dbReference>
<protein>
    <submittedName>
        <fullName evidence="3">Similar to F420-dependent glucose-6-phosphate dehydrogenase, Mext_1273 family</fullName>
    </submittedName>
</protein>
<sequence length="319" mass="35535">MTTIGYHASHEMFAPSELLRYVQQAEAAGFGAAMCSDHFYPWSERQGQSGFAWSWLGAALQTTSLSFGLVNAPGQRYNPAIVAQAAATLQEMFEGRLWVAMGSGQALNEHITGAVWPTKAQRNARLLEAVTVIRALWAGEDVTHHGSFDVVEAKLYTRPKTPPNIIGAAITPETAAWVAGWADGMITVCQDPETMQAVVAAFREHGGAAKPMYLQAQHSYGQSEQAAREGAYDQWRTNIFPSAVLSDLRRPQQFDLAAQFVRPDDLDRSIRISSDPARHVQWLREYIEMGFDRIYLHNVNREQERFIDTFGTHVLPALR</sequence>
<dbReference type="Gene3D" id="3.20.20.30">
    <property type="entry name" value="Luciferase-like domain"/>
    <property type="match status" value="1"/>
</dbReference>
<organism evidence="3">
    <name type="scientific">uncultured Chloroflexia bacterium</name>
    <dbReference type="NCBI Taxonomy" id="1672391"/>
    <lineage>
        <taxon>Bacteria</taxon>
        <taxon>Bacillati</taxon>
        <taxon>Chloroflexota</taxon>
        <taxon>Chloroflexia</taxon>
        <taxon>environmental samples</taxon>
    </lineage>
</organism>
<proteinExistence type="predicted"/>
<keyword evidence="1" id="KW-0560">Oxidoreductase</keyword>
<dbReference type="SUPFAM" id="SSF51679">
    <property type="entry name" value="Bacterial luciferase-like"/>
    <property type="match status" value="1"/>
</dbReference>
<evidence type="ECO:0000259" key="2">
    <source>
        <dbReference type="Pfam" id="PF00296"/>
    </source>
</evidence>
<feature type="domain" description="Luciferase-like" evidence="2">
    <location>
        <begin position="10"/>
        <end position="293"/>
    </location>
</feature>
<dbReference type="InterPro" id="IPR050564">
    <property type="entry name" value="F420-G6PD/mer"/>
</dbReference>
<dbReference type="InterPro" id="IPR023907">
    <property type="entry name" value="Non-F420_Flavin_OxRdtase"/>
</dbReference>
<evidence type="ECO:0000256" key="1">
    <source>
        <dbReference type="ARBA" id="ARBA00023002"/>
    </source>
</evidence>
<dbReference type="GO" id="GO:0016705">
    <property type="term" value="F:oxidoreductase activity, acting on paired donors, with incorporation or reduction of molecular oxygen"/>
    <property type="evidence" value="ECO:0007669"/>
    <property type="project" value="InterPro"/>
</dbReference>
<gene>
    <name evidence="3" type="ORF">AVDCRST_MAG93-4670</name>
</gene>
<evidence type="ECO:0000313" key="3">
    <source>
        <dbReference type="EMBL" id="CAA9302005.1"/>
    </source>
</evidence>
<dbReference type="InterPro" id="IPR036661">
    <property type="entry name" value="Luciferase-like_sf"/>
</dbReference>
<dbReference type="NCBIfam" id="TIGR03557">
    <property type="entry name" value="F420_G6P_family"/>
    <property type="match status" value="1"/>
</dbReference>
<dbReference type="NCBIfam" id="TIGR03885">
    <property type="entry name" value="flavin_revert"/>
    <property type="match status" value="1"/>
</dbReference>
<dbReference type="PANTHER" id="PTHR43244:SF1">
    <property type="entry name" value="5,10-METHYLENETETRAHYDROMETHANOPTERIN REDUCTASE"/>
    <property type="match status" value="1"/>
</dbReference>
<dbReference type="Pfam" id="PF00296">
    <property type="entry name" value="Bac_luciferase"/>
    <property type="match status" value="1"/>
</dbReference>
<dbReference type="PANTHER" id="PTHR43244">
    <property type="match status" value="1"/>
</dbReference>
<dbReference type="InterPro" id="IPR011251">
    <property type="entry name" value="Luciferase-like_dom"/>
</dbReference>
<dbReference type="EMBL" id="CADCTR010001575">
    <property type="protein sequence ID" value="CAA9302005.1"/>
    <property type="molecule type" value="Genomic_DNA"/>
</dbReference>
<dbReference type="CDD" id="cd01097">
    <property type="entry name" value="Tetrahydromethanopterin_reductase"/>
    <property type="match status" value="1"/>
</dbReference>